<proteinExistence type="predicted"/>
<name>Q7UQH9_RHOBA</name>
<accession>Q7UQH9</accession>
<dbReference type="InParanoid" id="Q7UQH9"/>
<dbReference type="EMBL" id="BX294143">
    <property type="protein sequence ID" value="CAD74724.1"/>
    <property type="molecule type" value="Genomic_DNA"/>
</dbReference>
<dbReference type="KEGG" id="rba:RB6320"/>
<dbReference type="STRING" id="243090.RB6320"/>
<organism evidence="2 3">
    <name type="scientific">Rhodopirellula baltica (strain DSM 10527 / NCIMB 13988 / SH1)</name>
    <dbReference type="NCBI Taxonomy" id="243090"/>
    <lineage>
        <taxon>Bacteria</taxon>
        <taxon>Pseudomonadati</taxon>
        <taxon>Planctomycetota</taxon>
        <taxon>Planctomycetia</taxon>
        <taxon>Pirellulales</taxon>
        <taxon>Pirellulaceae</taxon>
        <taxon>Rhodopirellula</taxon>
    </lineage>
</organism>
<dbReference type="EnsemblBacteria" id="CAD74724">
    <property type="protein sequence ID" value="CAD74724"/>
    <property type="gene ID" value="RB6320"/>
</dbReference>
<protein>
    <submittedName>
        <fullName evidence="2">Uncharacterized protein</fullName>
    </submittedName>
</protein>
<dbReference type="AlphaFoldDB" id="Q7UQH9"/>
<gene>
    <name evidence="2" type="ordered locus">RB6320</name>
</gene>
<reference evidence="2 3" key="1">
    <citation type="journal article" date="2003" name="Proc. Natl. Acad. Sci. U.S.A.">
        <title>Complete genome sequence of the marine planctomycete Pirellula sp. strain 1.</title>
        <authorList>
            <person name="Gloeckner F.O."/>
            <person name="Kube M."/>
            <person name="Bauer M."/>
            <person name="Teeling H."/>
            <person name="Lombardot T."/>
            <person name="Ludwig W."/>
            <person name="Gade D."/>
            <person name="Beck A."/>
            <person name="Borzym K."/>
            <person name="Heitmann K."/>
            <person name="Rabus R."/>
            <person name="Schlesner H."/>
            <person name="Amann R."/>
            <person name="Reinhardt R."/>
        </authorList>
    </citation>
    <scope>NUCLEOTIDE SEQUENCE [LARGE SCALE GENOMIC DNA]</scope>
    <source>
        <strain evidence="3">DSM 10527 / NCIMB 13988 / SH1</strain>
    </source>
</reference>
<evidence type="ECO:0000313" key="2">
    <source>
        <dbReference type="EMBL" id="CAD74724.1"/>
    </source>
</evidence>
<feature type="region of interest" description="Disordered" evidence="1">
    <location>
        <begin position="1"/>
        <end position="44"/>
    </location>
</feature>
<dbReference type="HOGENOM" id="CLU_2864852_0_0_0"/>
<sequence>MRIIALRERQPKVLGPPKGARPFTSRPKETIPLDSDPLNVSGNRPFKTIRRERKEATYHCETDG</sequence>
<evidence type="ECO:0000256" key="1">
    <source>
        <dbReference type="SAM" id="MobiDB-lite"/>
    </source>
</evidence>
<evidence type="ECO:0000313" key="3">
    <source>
        <dbReference type="Proteomes" id="UP000001025"/>
    </source>
</evidence>
<feature type="compositionally biased region" description="Basic and acidic residues" evidence="1">
    <location>
        <begin position="1"/>
        <end position="11"/>
    </location>
</feature>
<keyword evidence="3" id="KW-1185">Reference proteome</keyword>
<dbReference type="Proteomes" id="UP000001025">
    <property type="component" value="Chromosome"/>
</dbReference>